<dbReference type="PANTHER" id="PTHR21581:SF6">
    <property type="entry name" value="TRAFFICKING PROTEIN PARTICLE COMPLEX SUBUNIT 12"/>
    <property type="match status" value="1"/>
</dbReference>
<name>A0A844FA69_CLOSV</name>
<dbReference type="PRINTS" id="PR00725">
    <property type="entry name" value="DADACBPTASE1"/>
</dbReference>
<dbReference type="GO" id="GO:0006508">
    <property type="term" value="P:proteolysis"/>
    <property type="evidence" value="ECO:0007669"/>
    <property type="project" value="UniProtKB-KW"/>
</dbReference>
<evidence type="ECO:0000256" key="15">
    <source>
        <dbReference type="RuleBase" id="RU004016"/>
    </source>
</evidence>
<evidence type="ECO:0000256" key="11">
    <source>
        <dbReference type="ARBA" id="ARBA00023316"/>
    </source>
</evidence>
<gene>
    <name evidence="19" type="ORF">FYJ37_01935</name>
</gene>
<dbReference type="Pfam" id="PF00768">
    <property type="entry name" value="Peptidase_S11"/>
    <property type="match status" value="1"/>
</dbReference>
<dbReference type="Gene3D" id="2.60.410.10">
    <property type="entry name" value="D-Ala-D-Ala carboxypeptidase, C-terminal domain"/>
    <property type="match status" value="1"/>
</dbReference>
<dbReference type="SMART" id="SM00936">
    <property type="entry name" value="PBP5_C"/>
    <property type="match status" value="1"/>
</dbReference>
<evidence type="ECO:0000256" key="8">
    <source>
        <dbReference type="ARBA" id="ARBA00022801"/>
    </source>
</evidence>
<evidence type="ECO:0000256" key="10">
    <source>
        <dbReference type="ARBA" id="ARBA00022984"/>
    </source>
</evidence>
<dbReference type="EMBL" id="VUMB01000003">
    <property type="protein sequence ID" value="MSS39144.1"/>
    <property type="molecule type" value="Genomic_DNA"/>
</dbReference>
<dbReference type="InterPro" id="IPR001967">
    <property type="entry name" value="Peptidase_S11_N"/>
</dbReference>
<feature type="active site" description="Proton acceptor" evidence="13">
    <location>
        <position position="112"/>
    </location>
</feature>
<evidence type="ECO:0000259" key="18">
    <source>
        <dbReference type="SMART" id="SM00936"/>
    </source>
</evidence>
<dbReference type="GO" id="GO:0071555">
    <property type="term" value="P:cell wall organization"/>
    <property type="evidence" value="ECO:0007669"/>
    <property type="project" value="UniProtKB-KW"/>
</dbReference>
<dbReference type="GO" id="GO:0009252">
    <property type="term" value="P:peptidoglycan biosynthetic process"/>
    <property type="evidence" value="ECO:0007669"/>
    <property type="project" value="UniProtKB-UniPathway"/>
</dbReference>
<evidence type="ECO:0000256" key="2">
    <source>
        <dbReference type="ARBA" id="ARBA00004752"/>
    </source>
</evidence>
<evidence type="ECO:0000256" key="6">
    <source>
        <dbReference type="ARBA" id="ARBA00022670"/>
    </source>
</evidence>
<comment type="pathway">
    <text evidence="2">Cell wall biogenesis; peptidoglycan biosynthesis.</text>
</comment>
<feature type="binding site" evidence="14">
    <location>
        <position position="279"/>
    </location>
    <ligand>
        <name>substrate</name>
    </ligand>
</feature>
<dbReference type="InterPro" id="IPR015956">
    <property type="entry name" value="Peniciliin-bd_prot_C_sf"/>
</dbReference>
<evidence type="ECO:0000256" key="4">
    <source>
        <dbReference type="ARBA" id="ARBA00012448"/>
    </source>
</evidence>
<evidence type="ECO:0000256" key="9">
    <source>
        <dbReference type="ARBA" id="ARBA00022960"/>
    </source>
</evidence>
<dbReference type="SUPFAM" id="SSF56601">
    <property type="entry name" value="beta-lactamase/transpeptidase-like"/>
    <property type="match status" value="1"/>
</dbReference>
<evidence type="ECO:0000313" key="20">
    <source>
        <dbReference type="Proteomes" id="UP000462363"/>
    </source>
</evidence>
<feature type="active site" evidence="13">
    <location>
        <position position="169"/>
    </location>
</feature>
<evidence type="ECO:0000313" key="19">
    <source>
        <dbReference type="EMBL" id="MSS39144.1"/>
    </source>
</evidence>
<feature type="domain" description="Peptidase S11 D-Ala-D-Ala carboxypeptidase A C-terminal" evidence="18">
    <location>
        <begin position="332"/>
        <end position="419"/>
    </location>
</feature>
<evidence type="ECO:0000256" key="16">
    <source>
        <dbReference type="SAM" id="MobiDB-lite"/>
    </source>
</evidence>
<dbReference type="AlphaFoldDB" id="A0A844FA69"/>
<comment type="caution">
    <text evidence="19">The sequence shown here is derived from an EMBL/GenBank/DDBJ whole genome shotgun (WGS) entry which is preliminary data.</text>
</comment>
<dbReference type="InterPro" id="IPR012907">
    <property type="entry name" value="Peptidase_S11_C"/>
</dbReference>
<comment type="catalytic activity">
    <reaction evidence="12">
        <text>Preferential cleavage: (Ac)2-L-Lys-D-Ala-|-D-Ala. Also transpeptidation of peptidyl-alanyl moieties that are N-acyl substituents of D-alanine.</text>
        <dbReference type="EC" id="3.4.16.4"/>
    </reaction>
</comment>
<keyword evidence="11" id="KW-0961">Cell wall biogenesis/degradation</keyword>
<organism evidence="19 20">
    <name type="scientific">Clostridium scindens (strain JCM 10418 / VPI 12708)</name>
    <dbReference type="NCBI Taxonomy" id="29347"/>
    <lineage>
        <taxon>Bacteria</taxon>
        <taxon>Bacillati</taxon>
        <taxon>Bacillota</taxon>
        <taxon>Clostridia</taxon>
        <taxon>Lachnospirales</taxon>
        <taxon>Lachnospiraceae</taxon>
    </lineage>
</organism>
<dbReference type="EC" id="3.4.16.4" evidence="4"/>
<feature type="chain" id="PRO_5032574518" description="serine-type D-Ala-D-Ala carboxypeptidase" evidence="17">
    <location>
        <begin position="21"/>
        <end position="435"/>
    </location>
</feature>
<evidence type="ECO:0000256" key="14">
    <source>
        <dbReference type="PIRSR" id="PIRSR618044-2"/>
    </source>
</evidence>
<evidence type="ECO:0000256" key="5">
    <source>
        <dbReference type="ARBA" id="ARBA00022645"/>
    </source>
</evidence>
<evidence type="ECO:0000256" key="3">
    <source>
        <dbReference type="ARBA" id="ARBA00007164"/>
    </source>
</evidence>
<feature type="region of interest" description="Disordered" evidence="16">
    <location>
        <begin position="34"/>
        <end position="80"/>
    </location>
</feature>
<dbReference type="Proteomes" id="UP000462363">
    <property type="component" value="Unassembled WGS sequence"/>
</dbReference>
<evidence type="ECO:0000256" key="13">
    <source>
        <dbReference type="PIRSR" id="PIRSR618044-1"/>
    </source>
</evidence>
<dbReference type="PANTHER" id="PTHR21581">
    <property type="entry name" value="D-ALANYL-D-ALANINE CARBOXYPEPTIDASE"/>
    <property type="match status" value="1"/>
</dbReference>
<keyword evidence="5 19" id="KW-0121">Carboxypeptidase</keyword>
<dbReference type="SUPFAM" id="SSF69189">
    <property type="entry name" value="Penicillin-binding protein associated domain"/>
    <property type="match status" value="1"/>
</dbReference>
<dbReference type="Gene3D" id="3.40.710.10">
    <property type="entry name" value="DD-peptidase/beta-lactamase superfamily"/>
    <property type="match status" value="1"/>
</dbReference>
<dbReference type="InterPro" id="IPR018044">
    <property type="entry name" value="Peptidase_S11"/>
</dbReference>
<proteinExistence type="inferred from homology"/>
<comment type="similarity">
    <text evidence="3 15">Belongs to the peptidase S11 family.</text>
</comment>
<accession>A0A844FA69</accession>
<sequence>MKQILAAILSALLCVQPVFAMPVKEPVLYTDAQGEAEDNDETQKNSNTQEPAEGQEAADTKDSAGGQAAGSTGNEAGPQVGAPSAILMEASTGQIIYEKDADEQRPPASVTKIMTLLLIFDALDSGKISLKDEVSTSEYAASMGGSQVFLEPGETQTVDTMIKCIAVASANDACVAMAEYICGNEEEFVKQMNQRAKGLGMENTHFVNCNGLDTDGHLTTARDIALMSRELITTYPQIHDYSMIWMENITHTTKKGTTEFGLTNTNKLVRQYEYATGLKTGSTDKAKYCVSATAKKDGMELIAVIMAAPDHKQRFTDATTLLNYGFGKCNKYEEEKAKSIQPAKVSRGVAETVKVRQKTPFAYVDITGADLKTIERKVALNKKIKAPVKKGDKVGKAKYFLSGKEIGSIDIVAAESVDEISYKSAMGDTVKKFLL</sequence>
<dbReference type="RefSeq" id="WP_154322634.1">
    <property type="nucleotide sequence ID" value="NZ_CAUEXX010000001.1"/>
</dbReference>
<evidence type="ECO:0000256" key="1">
    <source>
        <dbReference type="ARBA" id="ARBA00003217"/>
    </source>
</evidence>
<dbReference type="InterPro" id="IPR012338">
    <property type="entry name" value="Beta-lactam/transpept-like"/>
</dbReference>
<protein>
    <recommendedName>
        <fullName evidence="4">serine-type D-Ala-D-Ala carboxypeptidase</fullName>
        <ecNumber evidence="4">3.4.16.4</ecNumber>
    </recommendedName>
</protein>
<keyword evidence="10" id="KW-0573">Peptidoglycan synthesis</keyword>
<dbReference type="InterPro" id="IPR037167">
    <property type="entry name" value="Peptidase_S11_C_sf"/>
</dbReference>
<feature type="signal peptide" evidence="17">
    <location>
        <begin position="1"/>
        <end position="20"/>
    </location>
</feature>
<keyword evidence="7 17" id="KW-0732">Signal</keyword>
<dbReference type="UniPathway" id="UPA00219"/>
<evidence type="ECO:0000256" key="12">
    <source>
        <dbReference type="ARBA" id="ARBA00034000"/>
    </source>
</evidence>
<dbReference type="Pfam" id="PF07943">
    <property type="entry name" value="PBP5_C"/>
    <property type="match status" value="1"/>
</dbReference>
<keyword evidence="8" id="KW-0378">Hydrolase</keyword>
<comment type="function">
    <text evidence="1">Removes C-terminal D-alanyl residues from sugar-peptide cell wall precursors.</text>
</comment>
<evidence type="ECO:0000256" key="7">
    <source>
        <dbReference type="ARBA" id="ARBA00022729"/>
    </source>
</evidence>
<keyword evidence="6" id="KW-0645">Protease</keyword>
<evidence type="ECO:0000256" key="17">
    <source>
        <dbReference type="SAM" id="SignalP"/>
    </source>
</evidence>
<reference evidence="19 20" key="1">
    <citation type="submission" date="2019-08" db="EMBL/GenBank/DDBJ databases">
        <title>In-depth cultivation of the pig gut microbiome towards novel bacterial diversity and tailored functional studies.</title>
        <authorList>
            <person name="Wylensek D."/>
            <person name="Hitch T.C.A."/>
            <person name="Clavel T."/>
        </authorList>
    </citation>
    <scope>NUCLEOTIDE SEQUENCE [LARGE SCALE GENOMIC DNA]</scope>
    <source>
        <strain evidence="19 20">BL-389-WT-3D</strain>
    </source>
</reference>
<keyword evidence="9" id="KW-0133">Cell shape</keyword>
<feature type="active site" description="Acyl-ester intermediate" evidence="13">
    <location>
        <position position="109"/>
    </location>
</feature>
<dbReference type="GO" id="GO:0009002">
    <property type="term" value="F:serine-type D-Ala-D-Ala carboxypeptidase activity"/>
    <property type="evidence" value="ECO:0007669"/>
    <property type="project" value="UniProtKB-EC"/>
</dbReference>
<dbReference type="GO" id="GO:0008360">
    <property type="term" value="P:regulation of cell shape"/>
    <property type="evidence" value="ECO:0007669"/>
    <property type="project" value="UniProtKB-KW"/>
</dbReference>